<evidence type="ECO:0000256" key="1">
    <source>
        <dbReference type="ARBA" id="ARBA00022801"/>
    </source>
</evidence>
<dbReference type="SFLD" id="SFLDS00003">
    <property type="entry name" value="Haloacid_Dehalogenase"/>
    <property type="match status" value="1"/>
</dbReference>
<proteinExistence type="predicted"/>
<dbReference type="OrthoDB" id="6101375at2"/>
<dbReference type="STRING" id="1267423.SAMN05216290_2148"/>
<organism evidence="2 3">
    <name type="scientific">Roseivirga pacifica</name>
    <dbReference type="NCBI Taxonomy" id="1267423"/>
    <lineage>
        <taxon>Bacteria</taxon>
        <taxon>Pseudomonadati</taxon>
        <taxon>Bacteroidota</taxon>
        <taxon>Cytophagia</taxon>
        <taxon>Cytophagales</taxon>
        <taxon>Roseivirgaceae</taxon>
        <taxon>Roseivirga</taxon>
    </lineage>
</organism>
<keyword evidence="3" id="KW-1185">Reference proteome</keyword>
<dbReference type="SFLD" id="SFLDG01129">
    <property type="entry name" value="C1.5:_HAD__Beta-PGM__Phosphata"/>
    <property type="match status" value="1"/>
</dbReference>
<dbReference type="RefSeq" id="WP_090259439.1">
    <property type="nucleotide sequence ID" value="NZ_FOIR01000002.1"/>
</dbReference>
<dbReference type="GO" id="GO:0016787">
    <property type="term" value="F:hydrolase activity"/>
    <property type="evidence" value="ECO:0007669"/>
    <property type="project" value="UniProtKB-KW"/>
</dbReference>
<dbReference type="InterPro" id="IPR036412">
    <property type="entry name" value="HAD-like_sf"/>
</dbReference>
<name>A0A1I0QAK9_9BACT</name>
<dbReference type="Gene3D" id="1.10.150.240">
    <property type="entry name" value="Putative phosphatase, domain 2"/>
    <property type="match status" value="1"/>
</dbReference>
<accession>A0A1I0QAK9</accession>
<dbReference type="Proteomes" id="UP000199437">
    <property type="component" value="Unassembled WGS sequence"/>
</dbReference>
<dbReference type="Pfam" id="PF00702">
    <property type="entry name" value="Hydrolase"/>
    <property type="match status" value="1"/>
</dbReference>
<dbReference type="GeneID" id="99986855"/>
<dbReference type="InterPro" id="IPR023214">
    <property type="entry name" value="HAD_sf"/>
</dbReference>
<dbReference type="SUPFAM" id="SSF56784">
    <property type="entry name" value="HAD-like"/>
    <property type="match status" value="1"/>
</dbReference>
<dbReference type="Gene3D" id="3.40.50.1000">
    <property type="entry name" value="HAD superfamily/HAD-like"/>
    <property type="match status" value="1"/>
</dbReference>
<keyword evidence="1 2" id="KW-0378">Hydrolase</keyword>
<dbReference type="InterPro" id="IPR051540">
    <property type="entry name" value="S-2-haloacid_dehalogenase"/>
</dbReference>
<dbReference type="PANTHER" id="PTHR43316">
    <property type="entry name" value="HYDROLASE, HALOACID DELAHOGENASE-RELATED"/>
    <property type="match status" value="1"/>
</dbReference>
<evidence type="ECO:0000313" key="3">
    <source>
        <dbReference type="Proteomes" id="UP000199437"/>
    </source>
</evidence>
<reference evidence="3" key="1">
    <citation type="submission" date="2016-10" db="EMBL/GenBank/DDBJ databases">
        <authorList>
            <person name="Varghese N."/>
            <person name="Submissions S."/>
        </authorList>
    </citation>
    <scope>NUCLEOTIDE SEQUENCE [LARGE SCALE GENOMIC DNA]</scope>
    <source>
        <strain evidence="3">CGMCC 1.12402</strain>
    </source>
</reference>
<evidence type="ECO:0000313" key="2">
    <source>
        <dbReference type="EMBL" id="SEW23831.1"/>
    </source>
</evidence>
<dbReference type="PANTHER" id="PTHR43316:SF8">
    <property type="entry name" value="HAD FAMILY HYDROLASE"/>
    <property type="match status" value="1"/>
</dbReference>
<sequence>MKNTVKIIAFDADDTLWVNEPLFTRTRVQYEEILSHYFEITDSLEQELYETERNNLKLFGYGIKGFMLSMIESALQLTNYKISGMDIESIIKLGKEMLRHPVEILPGVEETLKDLKENYKLMVITKGDLFDQENKIARSGLAEYFDVVEILSEKTIEAYADVLKRNNVHCDEFLMVGNSLRSDVLPVCELGALAVHVPFHDTWMHENIVDESLLDNHYIKIDEIKELVPLLV</sequence>
<gene>
    <name evidence="2" type="ORF">SAMN05216290_2148</name>
</gene>
<protein>
    <submittedName>
        <fullName evidence="2">Putative hydrolase of the HAD superfamily</fullName>
    </submittedName>
</protein>
<dbReference type="AlphaFoldDB" id="A0A1I0QAK9"/>
<dbReference type="InterPro" id="IPR023198">
    <property type="entry name" value="PGP-like_dom2"/>
</dbReference>
<dbReference type="EMBL" id="FOIR01000002">
    <property type="protein sequence ID" value="SEW23831.1"/>
    <property type="molecule type" value="Genomic_DNA"/>
</dbReference>